<evidence type="ECO:0000256" key="5">
    <source>
        <dbReference type="ARBA" id="ARBA00022516"/>
    </source>
</evidence>
<dbReference type="PANTHER" id="PTHR43290:SF2">
    <property type="entry name" value="MEVALONATE KINASE"/>
    <property type="match status" value="1"/>
</dbReference>
<reference evidence="14 15" key="1">
    <citation type="journal article" date="2014" name="Int. J. Syst. Evol. Microbiol.">
        <title>Complete genome sequence of Corynebacterium casei LMG S-19264T (=DSM 44701T), isolated from a smear-ripened cheese.</title>
        <authorList>
            <consortium name="US DOE Joint Genome Institute (JGI-PGF)"/>
            <person name="Walter F."/>
            <person name="Albersmeier A."/>
            <person name="Kalinowski J."/>
            <person name="Ruckert C."/>
        </authorList>
    </citation>
    <scope>NUCLEOTIDE SEQUENCE [LARGE SCALE GENOMIC DNA]</scope>
    <source>
        <strain evidence="14 15">CGMCC 1.7286</strain>
    </source>
</reference>
<evidence type="ECO:0000256" key="9">
    <source>
        <dbReference type="ARBA" id="ARBA00022840"/>
    </source>
</evidence>
<dbReference type="AlphaFoldDB" id="A0A918DTC7"/>
<sequence length="334" mass="36741">MLKRVSAPGKIILSGEHAVVYGKPALALAVDRRMKVTFEPDRLPRLSWHTGDRGHSLGLEKFSSLRRRLDSYFERYLRGELSIGQILRKPGELVFYAVDMARVLSGLEQLPKGRVHIDSEIPIGAGMGSSAALIACLLKLFGHFESRDELVRQVRHCERLQHGRGSLIDAATVCLGGLVRVQGESFEAQPLSPDGLGAGWFWVYTGTPSSSTGTCVEHVRTGFADSDIWSEFGDITERFEAALAQDEAVVELLRANHRLLTRIGVVPAECGRFAERVEQRGGAAKICGAGAVSGDRGGLMLVWLPQGTPQSLQLPRDWHWGALHEERQGVRFEP</sequence>
<dbReference type="InterPro" id="IPR006203">
    <property type="entry name" value="GHMP_knse_ATP-bd_CS"/>
</dbReference>
<accession>A0A918DTC7</accession>
<evidence type="ECO:0000256" key="1">
    <source>
        <dbReference type="ARBA" id="ARBA00004496"/>
    </source>
</evidence>
<dbReference type="GO" id="GO:0005524">
    <property type="term" value="F:ATP binding"/>
    <property type="evidence" value="ECO:0007669"/>
    <property type="project" value="UniProtKB-KW"/>
</dbReference>
<dbReference type="PANTHER" id="PTHR43290">
    <property type="entry name" value="MEVALONATE KINASE"/>
    <property type="match status" value="1"/>
</dbReference>
<dbReference type="EMBL" id="BMLT01000006">
    <property type="protein sequence ID" value="GGO83112.1"/>
    <property type="molecule type" value="Genomic_DNA"/>
</dbReference>
<evidence type="ECO:0000256" key="3">
    <source>
        <dbReference type="ARBA" id="ARBA00012103"/>
    </source>
</evidence>
<dbReference type="GO" id="GO:0019287">
    <property type="term" value="P:isopentenyl diphosphate biosynthetic process, mevalonate pathway"/>
    <property type="evidence" value="ECO:0007669"/>
    <property type="project" value="TreeGrafter"/>
</dbReference>
<feature type="domain" description="GHMP kinase N-terminal" evidence="13">
    <location>
        <begin position="106"/>
        <end position="177"/>
    </location>
</feature>
<evidence type="ECO:0000256" key="4">
    <source>
        <dbReference type="ARBA" id="ARBA00022490"/>
    </source>
</evidence>
<name>A0A918DTC7_9GAMM</name>
<dbReference type="PRINTS" id="PR00959">
    <property type="entry name" value="MEVGALKINASE"/>
</dbReference>
<dbReference type="RefSeq" id="WP_188861053.1">
    <property type="nucleotide sequence ID" value="NZ_BMLT01000006.1"/>
</dbReference>
<evidence type="ECO:0000256" key="6">
    <source>
        <dbReference type="ARBA" id="ARBA00022679"/>
    </source>
</evidence>
<dbReference type="InterPro" id="IPR006204">
    <property type="entry name" value="GHMP_kinase_N_dom"/>
</dbReference>
<evidence type="ECO:0000313" key="14">
    <source>
        <dbReference type="EMBL" id="GGO83112.1"/>
    </source>
</evidence>
<evidence type="ECO:0000256" key="10">
    <source>
        <dbReference type="ARBA" id="ARBA00022842"/>
    </source>
</evidence>
<keyword evidence="4" id="KW-0963">Cytoplasm</keyword>
<keyword evidence="10" id="KW-0460">Magnesium</keyword>
<dbReference type="Gene3D" id="3.30.70.890">
    <property type="entry name" value="GHMP kinase, C-terminal domain"/>
    <property type="match status" value="1"/>
</dbReference>
<evidence type="ECO:0000256" key="2">
    <source>
        <dbReference type="ARBA" id="ARBA00006495"/>
    </source>
</evidence>
<dbReference type="Gene3D" id="3.30.230.10">
    <property type="match status" value="1"/>
</dbReference>
<dbReference type="PROSITE" id="PS00627">
    <property type="entry name" value="GHMP_KINASES_ATP"/>
    <property type="match status" value="1"/>
</dbReference>
<evidence type="ECO:0000256" key="11">
    <source>
        <dbReference type="ARBA" id="ARBA00023098"/>
    </source>
</evidence>
<keyword evidence="5" id="KW-0444">Lipid biosynthesis</keyword>
<keyword evidence="6" id="KW-0808">Transferase</keyword>
<dbReference type="SUPFAM" id="SSF55060">
    <property type="entry name" value="GHMP Kinase, C-terminal domain"/>
    <property type="match status" value="1"/>
</dbReference>
<dbReference type="EC" id="2.7.1.36" evidence="3"/>
<dbReference type="SUPFAM" id="SSF54211">
    <property type="entry name" value="Ribosomal protein S5 domain 2-like"/>
    <property type="match status" value="1"/>
</dbReference>
<evidence type="ECO:0000256" key="12">
    <source>
        <dbReference type="ARBA" id="ARBA00029438"/>
    </source>
</evidence>
<comment type="pathway">
    <text evidence="12">Isoprenoid biosynthesis; isopentenyl diphosphate biosynthesis via mevalonate pathway; isopentenyl diphosphate from (R)-mevalonate: step 1/3.</text>
</comment>
<comment type="similarity">
    <text evidence="2">Belongs to the GHMP kinase family. Mevalonate kinase subfamily.</text>
</comment>
<keyword evidence="8 14" id="KW-0418">Kinase</keyword>
<proteinExistence type="inferred from homology"/>
<dbReference type="Proteomes" id="UP000599578">
    <property type="component" value="Unassembled WGS sequence"/>
</dbReference>
<evidence type="ECO:0000256" key="7">
    <source>
        <dbReference type="ARBA" id="ARBA00022741"/>
    </source>
</evidence>
<dbReference type="InterPro" id="IPR014721">
    <property type="entry name" value="Ribsml_uS5_D2-typ_fold_subgr"/>
</dbReference>
<organism evidence="14 15">
    <name type="scientific">Marinobacterium nitratireducens</name>
    <dbReference type="NCBI Taxonomy" id="518897"/>
    <lineage>
        <taxon>Bacteria</taxon>
        <taxon>Pseudomonadati</taxon>
        <taxon>Pseudomonadota</taxon>
        <taxon>Gammaproteobacteria</taxon>
        <taxon>Oceanospirillales</taxon>
        <taxon>Oceanospirillaceae</taxon>
        <taxon>Marinobacterium</taxon>
    </lineage>
</organism>
<evidence type="ECO:0000313" key="15">
    <source>
        <dbReference type="Proteomes" id="UP000599578"/>
    </source>
</evidence>
<dbReference type="GO" id="GO:0004496">
    <property type="term" value="F:mevalonate kinase activity"/>
    <property type="evidence" value="ECO:0007669"/>
    <property type="project" value="UniProtKB-EC"/>
</dbReference>
<keyword evidence="15" id="KW-1185">Reference proteome</keyword>
<protein>
    <recommendedName>
        <fullName evidence="3">mevalonate kinase</fullName>
        <ecNumber evidence="3">2.7.1.36</ecNumber>
    </recommendedName>
</protein>
<keyword evidence="11" id="KW-0443">Lipid metabolism</keyword>
<keyword evidence="9" id="KW-0067">ATP-binding</keyword>
<comment type="caution">
    <text evidence="14">The sequence shown here is derived from an EMBL/GenBank/DDBJ whole genome shotgun (WGS) entry which is preliminary data.</text>
</comment>
<dbReference type="InterPro" id="IPR036554">
    <property type="entry name" value="GHMP_kinase_C_sf"/>
</dbReference>
<keyword evidence="7" id="KW-0547">Nucleotide-binding</keyword>
<dbReference type="InterPro" id="IPR020568">
    <property type="entry name" value="Ribosomal_Su5_D2-typ_SF"/>
</dbReference>
<dbReference type="InterPro" id="IPR006205">
    <property type="entry name" value="Mev_gal_kin"/>
</dbReference>
<dbReference type="Pfam" id="PF00288">
    <property type="entry name" value="GHMP_kinases_N"/>
    <property type="match status" value="1"/>
</dbReference>
<dbReference type="GO" id="GO:0005829">
    <property type="term" value="C:cytosol"/>
    <property type="evidence" value="ECO:0007669"/>
    <property type="project" value="TreeGrafter"/>
</dbReference>
<comment type="subcellular location">
    <subcellularLocation>
        <location evidence="1">Cytoplasm</location>
    </subcellularLocation>
</comment>
<evidence type="ECO:0000256" key="8">
    <source>
        <dbReference type="ARBA" id="ARBA00022777"/>
    </source>
</evidence>
<gene>
    <name evidence="14" type="ORF">GCM10011348_26080</name>
</gene>
<evidence type="ECO:0000259" key="13">
    <source>
        <dbReference type="Pfam" id="PF00288"/>
    </source>
</evidence>